<evidence type="ECO:0000313" key="11">
    <source>
        <dbReference type="EMBL" id="KGQ33346.1"/>
    </source>
</evidence>
<dbReference type="GO" id="GO:0004784">
    <property type="term" value="F:superoxide dismutase activity"/>
    <property type="evidence" value="ECO:0007669"/>
    <property type="project" value="UniProtKB-EC"/>
</dbReference>
<evidence type="ECO:0000256" key="3">
    <source>
        <dbReference type="ARBA" id="ARBA00012682"/>
    </source>
</evidence>
<dbReference type="Pfam" id="PF00081">
    <property type="entry name" value="Sod_Fe_N"/>
    <property type="match status" value="1"/>
</dbReference>
<dbReference type="NCBIfam" id="NF008177">
    <property type="entry name" value="PRK10925.1"/>
    <property type="match status" value="1"/>
</dbReference>
<comment type="similarity">
    <text evidence="1 7">Belongs to the iron/manganese superoxide dismutase family.</text>
</comment>
<keyword evidence="4 6" id="KW-0479">Metal-binding</keyword>
<dbReference type="InterPro" id="IPR036324">
    <property type="entry name" value="Mn/Fe_SOD_N_sf"/>
</dbReference>
<proteinExistence type="inferred from homology"/>
<dbReference type="InterPro" id="IPR036314">
    <property type="entry name" value="SOD_C_sf"/>
</dbReference>
<sequence>MAYTLPELGYAYDALEPHFDALTMEIHHSKHHQAYVNNANALLEGLSEELKAMCPGKLSANLDKVPAEKRTGLRNNAGGHFNHSLFWKSLKKGTTLQGKLKEAIERDFGSVDAFKAEFEKAAATRFGSGWAWLVLKDGKLSVVSTANQDNPLMGKDIAGCEGFPLVGLDVWEHAYYLKFQNRRPDYIKEFWNVINWDFVAQRYEEHLAK</sequence>
<dbReference type="Proteomes" id="UP000030526">
    <property type="component" value="Unassembled WGS sequence"/>
</dbReference>
<name>A0A0A2Y0V6_9PAST</name>
<dbReference type="PATRIC" id="fig|750.21.peg.683"/>
<dbReference type="Pfam" id="PF02777">
    <property type="entry name" value="Sod_Fe_C"/>
    <property type="match status" value="1"/>
</dbReference>
<dbReference type="OrthoDB" id="9803125at2"/>
<evidence type="ECO:0000256" key="5">
    <source>
        <dbReference type="ARBA" id="ARBA00023002"/>
    </source>
</evidence>
<reference evidence="11 14" key="1">
    <citation type="submission" date="2014-08" db="EMBL/GenBank/DDBJ databases">
        <title>Chaperone-usher fimbriae in a diverse selection of Gallibacterium genomes.</title>
        <authorList>
            <person name="Kudirkiene E."/>
            <person name="Bager R.J."/>
            <person name="Johnson T.J."/>
            <person name="Bojesen A.M."/>
        </authorList>
    </citation>
    <scope>NUCLEOTIDE SEQUENCE [LARGE SCALE GENOMIC DNA]</scope>
    <source>
        <strain evidence="11 14">20558/3kl.</strain>
    </source>
</reference>
<dbReference type="AlphaFoldDB" id="A0A0A2Y0V6"/>
<dbReference type="GO" id="GO:0005737">
    <property type="term" value="C:cytoplasm"/>
    <property type="evidence" value="ECO:0007669"/>
    <property type="project" value="TreeGrafter"/>
</dbReference>
<feature type="binding site" evidence="6">
    <location>
        <position position="169"/>
    </location>
    <ligand>
        <name>Mn(2+)</name>
        <dbReference type="ChEBI" id="CHEBI:29035"/>
    </ligand>
</feature>
<evidence type="ECO:0000256" key="2">
    <source>
        <dbReference type="ARBA" id="ARBA00011738"/>
    </source>
</evidence>
<dbReference type="PANTHER" id="PTHR43595:SF2">
    <property type="entry name" value="SMALL RIBOSOMAL SUBUNIT PROTEIN MS42"/>
    <property type="match status" value="1"/>
</dbReference>
<evidence type="ECO:0000256" key="1">
    <source>
        <dbReference type="ARBA" id="ARBA00008714"/>
    </source>
</evidence>
<keyword evidence="5 7" id="KW-0560">Oxidoreductase</keyword>
<dbReference type="EC" id="1.15.1.1" evidence="3 7"/>
<comment type="subunit">
    <text evidence="2">Homodimer.</text>
</comment>
<dbReference type="OMA" id="KIYQGHD"/>
<dbReference type="RefSeq" id="WP_013746872.1">
    <property type="nucleotide sequence ID" value="NZ_AP035889.1"/>
</dbReference>
<dbReference type="Gene3D" id="1.10.287.990">
    <property type="entry name" value="Fe,Mn superoxide dismutase (SOD) domain"/>
    <property type="match status" value="1"/>
</dbReference>
<dbReference type="Gene3D" id="3.55.40.20">
    <property type="entry name" value="Iron/manganese superoxide dismutase, C-terminal domain"/>
    <property type="match status" value="1"/>
</dbReference>
<dbReference type="PANTHER" id="PTHR43595">
    <property type="entry name" value="37S RIBOSOMAL PROTEIN S26, MITOCHONDRIAL"/>
    <property type="match status" value="1"/>
</dbReference>
<dbReference type="EMBL" id="JPXS01000014">
    <property type="protein sequence ID" value="KGQ33346.1"/>
    <property type="molecule type" value="Genomic_DNA"/>
</dbReference>
<evidence type="ECO:0000313" key="10">
    <source>
        <dbReference type="EMBL" id="HJF72656.1"/>
    </source>
</evidence>
<dbReference type="Proteomes" id="UP000749334">
    <property type="component" value="Unassembled WGS sequence"/>
</dbReference>
<evidence type="ECO:0000313" key="13">
    <source>
        <dbReference type="EMBL" id="STO38134.1"/>
    </source>
</evidence>
<dbReference type="EMBL" id="DYVQ01000003">
    <property type="protein sequence ID" value="HJF72656.1"/>
    <property type="molecule type" value="Genomic_DNA"/>
</dbReference>
<comment type="catalytic activity">
    <reaction evidence="7">
        <text>2 superoxide + 2 H(+) = H2O2 + O2</text>
        <dbReference type="Rhea" id="RHEA:20696"/>
        <dbReference type="ChEBI" id="CHEBI:15378"/>
        <dbReference type="ChEBI" id="CHEBI:15379"/>
        <dbReference type="ChEBI" id="CHEBI:16240"/>
        <dbReference type="ChEBI" id="CHEBI:18421"/>
        <dbReference type="EC" id="1.15.1.1"/>
    </reaction>
</comment>
<evidence type="ECO:0000313" key="12">
    <source>
        <dbReference type="EMBL" id="OBW99363.1"/>
    </source>
</evidence>
<dbReference type="FunFam" id="3.55.40.20:FF:000001">
    <property type="entry name" value="Superoxide dismutase"/>
    <property type="match status" value="1"/>
</dbReference>
<comment type="function">
    <text evidence="7">Destroys radicals which are normally produced within the cells and which are toxic to biological systems.</text>
</comment>
<reference evidence="12 15" key="2">
    <citation type="submission" date="2014-11" db="EMBL/GenBank/DDBJ databases">
        <title>Pan-genome of Gallibacterium spp.</title>
        <authorList>
            <person name="Kudirkiene E."/>
            <person name="Bojesen A.M."/>
        </authorList>
    </citation>
    <scope>NUCLEOTIDE SEQUENCE [LARGE SCALE GENOMIC DNA]</scope>
    <source>
        <strain evidence="12 15">F 279</strain>
    </source>
</reference>
<protein>
    <recommendedName>
        <fullName evidence="3 7">Superoxide dismutase</fullName>
        <ecNumber evidence="3 7">1.15.1.1</ecNumber>
    </recommendedName>
</protein>
<dbReference type="PROSITE" id="PS00088">
    <property type="entry name" value="SOD_MN"/>
    <property type="match status" value="1"/>
</dbReference>
<dbReference type="GeneID" id="77264352"/>
<dbReference type="EMBL" id="UGGZ01000001">
    <property type="protein sequence ID" value="STO38134.1"/>
    <property type="molecule type" value="Genomic_DNA"/>
</dbReference>
<dbReference type="FunFam" id="1.10.287.990:FF:000001">
    <property type="entry name" value="Superoxide dismutase"/>
    <property type="match status" value="1"/>
</dbReference>
<dbReference type="SUPFAM" id="SSF54719">
    <property type="entry name" value="Fe,Mn superoxide dismutase (SOD), C-terminal domain"/>
    <property type="match status" value="1"/>
</dbReference>
<reference evidence="13 16" key="3">
    <citation type="submission" date="2018-06" db="EMBL/GenBank/DDBJ databases">
        <authorList>
            <consortium name="Pathogen Informatics"/>
            <person name="Doyle S."/>
        </authorList>
    </citation>
    <scope>NUCLEOTIDE SEQUENCE [LARGE SCALE GENOMIC DNA]</scope>
    <source>
        <strain evidence="13 16">NCTC11413</strain>
    </source>
</reference>
<dbReference type="PIRSF" id="PIRSF000349">
    <property type="entry name" value="SODismutase"/>
    <property type="match status" value="1"/>
</dbReference>
<evidence type="ECO:0000259" key="8">
    <source>
        <dbReference type="Pfam" id="PF00081"/>
    </source>
</evidence>
<reference evidence="10" key="5">
    <citation type="submission" date="2021-09" db="EMBL/GenBank/DDBJ databases">
        <authorList>
            <person name="Gilroy R."/>
        </authorList>
    </citation>
    <scope>NUCLEOTIDE SEQUENCE</scope>
    <source>
        <strain evidence="10">ChiHjej11B10-15683</strain>
    </source>
</reference>
<dbReference type="InterPro" id="IPR019832">
    <property type="entry name" value="Mn/Fe_SOD_C"/>
</dbReference>
<evidence type="ECO:0000313" key="14">
    <source>
        <dbReference type="Proteomes" id="UP000030526"/>
    </source>
</evidence>
<accession>A0A0A2Y0V6</accession>
<evidence type="ECO:0000259" key="9">
    <source>
        <dbReference type="Pfam" id="PF02777"/>
    </source>
</evidence>
<dbReference type="Proteomes" id="UP000254232">
    <property type="component" value="Unassembled WGS sequence"/>
</dbReference>
<feature type="binding site" evidence="6">
    <location>
        <position position="83"/>
    </location>
    <ligand>
        <name>Mn(2+)</name>
        <dbReference type="ChEBI" id="CHEBI:29035"/>
    </ligand>
</feature>
<dbReference type="EMBL" id="JTJO01000022">
    <property type="protein sequence ID" value="OBW99363.1"/>
    <property type="molecule type" value="Genomic_DNA"/>
</dbReference>
<dbReference type="Proteomes" id="UP000092643">
    <property type="component" value="Unassembled WGS sequence"/>
</dbReference>
<feature type="domain" description="Manganese/iron superoxide dismutase C-terminal" evidence="9">
    <location>
        <begin position="97"/>
        <end position="202"/>
    </location>
</feature>
<feature type="domain" description="Manganese/iron superoxide dismutase N-terminal" evidence="8">
    <location>
        <begin position="3"/>
        <end position="90"/>
    </location>
</feature>
<organism evidence="11 14">
    <name type="scientific">Gallibacterium anatis</name>
    <dbReference type="NCBI Taxonomy" id="750"/>
    <lineage>
        <taxon>Bacteria</taxon>
        <taxon>Pseudomonadati</taxon>
        <taxon>Pseudomonadota</taxon>
        <taxon>Gammaproteobacteria</taxon>
        <taxon>Pasteurellales</taxon>
        <taxon>Pasteurellaceae</taxon>
        <taxon>Gallibacterium</taxon>
    </lineage>
</organism>
<evidence type="ECO:0000313" key="15">
    <source>
        <dbReference type="Proteomes" id="UP000092643"/>
    </source>
</evidence>
<dbReference type="GO" id="GO:0030145">
    <property type="term" value="F:manganese ion binding"/>
    <property type="evidence" value="ECO:0007669"/>
    <property type="project" value="UniProtKB-ARBA"/>
</dbReference>
<dbReference type="SUPFAM" id="SSF46609">
    <property type="entry name" value="Fe,Mn superoxide dismutase (SOD), N-terminal domain"/>
    <property type="match status" value="1"/>
</dbReference>
<dbReference type="PRINTS" id="PR01703">
    <property type="entry name" value="MNSODISMTASE"/>
</dbReference>
<evidence type="ECO:0000256" key="4">
    <source>
        <dbReference type="ARBA" id="ARBA00022723"/>
    </source>
</evidence>
<feature type="binding site" evidence="6">
    <location>
        <position position="27"/>
    </location>
    <ligand>
        <name>Mn(2+)</name>
        <dbReference type="ChEBI" id="CHEBI:29035"/>
    </ligand>
</feature>
<evidence type="ECO:0000256" key="6">
    <source>
        <dbReference type="PIRSR" id="PIRSR000349-1"/>
    </source>
</evidence>
<gene>
    <name evidence="10" type="primary">sodA</name>
    <name evidence="11" type="ORF">JP32_02495</name>
    <name evidence="10" type="ORF">K8W15_00440</name>
    <name evidence="13" type="ORF">NCTC11413_01259</name>
    <name evidence="12" type="ORF">QV03_03545</name>
</gene>
<feature type="binding site" evidence="6">
    <location>
        <position position="173"/>
    </location>
    <ligand>
        <name>Mn(2+)</name>
        <dbReference type="ChEBI" id="CHEBI:29035"/>
    </ligand>
</feature>
<dbReference type="InterPro" id="IPR019831">
    <property type="entry name" value="Mn/Fe_SOD_N"/>
</dbReference>
<dbReference type="InterPro" id="IPR019833">
    <property type="entry name" value="Mn/Fe_SOD_BS"/>
</dbReference>
<evidence type="ECO:0000256" key="7">
    <source>
        <dbReference type="RuleBase" id="RU000414"/>
    </source>
</evidence>
<dbReference type="InterPro" id="IPR001189">
    <property type="entry name" value="Mn/Fe_SOD"/>
</dbReference>
<reference evidence="10" key="4">
    <citation type="journal article" date="2021" name="PeerJ">
        <title>Extensive microbial diversity within the chicken gut microbiome revealed by metagenomics and culture.</title>
        <authorList>
            <person name="Gilroy R."/>
            <person name="Ravi A."/>
            <person name="Getino M."/>
            <person name="Pursley I."/>
            <person name="Horton D.L."/>
            <person name="Alikhan N.F."/>
            <person name="Baker D."/>
            <person name="Gharbi K."/>
            <person name="Hall N."/>
            <person name="Watson M."/>
            <person name="Adriaenssens E.M."/>
            <person name="Foster-Nyarko E."/>
            <person name="Jarju S."/>
            <person name="Secka A."/>
            <person name="Antonio M."/>
            <person name="Oren A."/>
            <person name="Chaudhuri R.R."/>
            <person name="La Ragione R."/>
            <person name="Hildebrand F."/>
            <person name="Pallen M.J."/>
        </authorList>
    </citation>
    <scope>NUCLEOTIDE SEQUENCE</scope>
    <source>
        <strain evidence="10">ChiHjej11B10-15683</strain>
    </source>
</reference>
<evidence type="ECO:0000313" key="16">
    <source>
        <dbReference type="Proteomes" id="UP000254232"/>
    </source>
</evidence>